<dbReference type="GO" id="GO:0003735">
    <property type="term" value="F:structural constituent of ribosome"/>
    <property type="evidence" value="ECO:0007669"/>
    <property type="project" value="InterPro"/>
</dbReference>
<reference evidence="1 2" key="1">
    <citation type="journal article" date="2018" name="Science">
        <title>The opium poppy genome and morphinan production.</title>
        <authorList>
            <person name="Guo L."/>
            <person name="Winzer T."/>
            <person name="Yang X."/>
            <person name="Li Y."/>
            <person name="Ning Z."/>
            <person name="He Z."/>
            <person name="Teodor R."/>
            <person name="Lu Y."/>
            <person name="Bowser T.A."/>
            <person name="Graham I.A."/>
            <person name="Ye K."/>
        </authorList>
    </citation>
    <scope>NUCLEOTIDE SEQUENCE [LARGE SCALE GENOMIC DNA]</scope>
    <source>
        <strain evidence="2">cv. HN1</strain>
        <tissue evidence="1">Leaves</tissue>
    </source>
</reference>
<dbReference type="InterPro" id="IPR002672">
    <property type="entry name" value="Ribosomal_eL28"/>
</dbReference>
<dbReference type="AlphaFoldDB" id="A0A4Y7JZT6"/>
<gene>
    <name evidence="1" type="ORF">C5167_009197</name>
</gene>
<dbReference type="EMBL" id="CM010720">
    <property type="protein sequence ID" value="RZC65511.1"/>
    <property type="molecule type" value="Genomic_DNA"/>
</dbReference>
<feature type="non-terminal residue" evidence="1">
    <location>
        <position position="58"/>
    </location>
</feature>
<proteinExistence type="predicted"/>
<evidence type="ECO:0000313" key="2">
    <source>
        <dbReference type="Proteomes" id="UP000316621"/>
    </source>
</evidence>
<dbReference type="STRING" id="3469.A0A4Y7JZT6"/>
<protein>
    <submittedName>
        <fullName evidence="1">Uncharacterized protein</fullName>
    </submittedName>
</protein>
<sequence length="58" mass="6690">MVQFSKEPNNLYNINFFKHSGDVLSTTKTNKQKNPSSLVHKNFMKKEFSIMAKVVANQ</sequence>
<dbReference type="GO" id="GO:0006412">
    <property type="term" value="P:translation"/>
    <property type="evidence" value="ECO:0007669"/>
    <property type="project" value="InterPro"/>
</dbReference>
<organism evidence="1 2">
    <name type="scientific">Papaver somniferum</name>
    <name type="common">Opium poppy</name>
    <dbReference type="NCBI Taxonomy" id="3469"/>
    <lineage>
        <taxon>Eukaryota</taxon>
        <taxon>Viridiplantae</taxon>
        <taxon>Streptophyta</taxon>
        <taxon>Embryophyta</taxon>
        <taxon>Tracheophyta</taxon>
        <taxon>Spermatophyta</taxon>
        <taxon>Magnoliopsida</taxon>
        <taxon>Ranunculales</taxon>
        <taxon>Papaveraceae</taxon>
        <taxon>Papaveroideae</taxon>
        <taxon>Papaver</taxon>
    </lineage>
</organism>
<evidence type="ECO:0000313" key="1">
    <source>
        <dbReference type="EMBL" id="RZC65511.1"/>
    </source>
</evidence>
<dbReference type="PANTHER" id="PTHR10544">
    <property type="entry name" value="60S RIBOSOMAL PROTEIN L28"/>
    <property type="match status" value="1"/>
</dbReference>
<accession>A0A4Y7JZT6</accession>
<keyword evidence="2" id="KW-1185">Reference proteome</keyword>
<dbReference type="Proteomes" id="UP000316621">
    <property type="component" value="Chromosome 6"/>
</dbReference>
<name>A0A4Y7JZT6_PAPSO</name>
<dbReference type="GO" id="GO:0005840">
    <property type="term" value="C:ribosome"/>
    <property type="evidence" value="ECO:0007669"/>
    <property type="project" value="InterPro"/>
</dbReference>
<dbReference type="Gramene" id="RZC65511">
    <property type="protein sequence ID" value="RZC65511"/>
    <property type="gene ID" value="C5167_009197"/>
</dbReference>